<dbReference type="Proteomes" id="UP001185737">
    <property type="component" value="Unassembled WGS sequence"/>
</dbReference>
<evidence type="ECO:0000313" key="1">
    <source>
        <dbReference type="EMBL" id="MDV6282019.1"/>
    </source>
</evidence>
<reference evidence="1 2" key="1">
    <citation type="submission" date="2023-10" db="EMBL/GenBank/DDBJ databases">
        <title>Development of a sustainable strategy for remediation of hydrocarbon-contaminated territories based on the waste exchange concept.</title>
        <authorList>
            <person name="Krivoruchko A."/>
        </authorList>
    </citation>
    <scope>NUCLEOTIDE SEQUENCE [LARGE SCALE GENOMIC DNA]</scope>
    <source>
        <strain evidence="1 2">IEGM 60</strain>
    </source>
</reference>
<keyword evidence="2" id="KW-1185">Reference proteome</keyword>
<protein>
    <submittedName>
        <fullName evidence="1">Carotenoid oxygenase family protein</fullName>
    </submittedName>
</protein>
<dbReference type="RefSeq" id="WP_280780186.1">
    <property type="nucleotide sequence ID" value="NZ_JAWLKA010000008.1"/>
</dbReference>
<accession>A0ABU4CEN2</accession>
<comment type="caution">
    <text evidence="1">The sequence shown here is derived from an EMBL/GenBank/DDBJ whole genome shotgun (WGS) entry which is preliminary data.</text>
</comment>
<name>A0ABU4CEN2_RHOJO</name>
<sequence length="37" mass="4087">MVLDARDPSRAPIAVARLDRHFFPGFHGSFTSRVTAS</sequence>
<proteinExistence type="predicted"/>
<gene>
    <name evidence="1" type="ORF">R3Q59_16070</name>
</gene>
<dbReference type="EMBL" id="JAWLKA010000008">
    <property type="protein sequence ID" value="MDV6282019.1"/>
    <property type="molecule type" value="Genomic_DNA"/>
</dbReference>
<evidence type="ECO:0000313" key="2">
    <source>
        <dbReference type="Proteomes" id="UP001185737"/>
    </source>
</evidence>
<organism evidence="1 2">
    <name type="scientific">Rhodococcus jostii</name>
    <dbReference type="NCBI Taxonomy" id="132919"/>
    <lineage>
        <taxon>Bacteria</taxon>
        <taxon>Bacillati</taxon>
        <taxon>Actinomycetota</taxon>
        <taxon>Actinomycetes</taxon>
        <taxon>Mycobacteriales</taxon>
        <taxon>Nocardiaceae</taxon>
        <taxon>Rhodococcus</taxon>
    </lineage>
</organism>